<keyword evidence="5" id="KW-1185">Reference proteome</keyword>
<keyword evidence="1 4" id="KW-0808">Transferase</keyword>
<sequence length="177" mass="20555">MHIRKASVQDAEAIAKVHVDTWRTTYEGIIPTPFLDKLSYQQRAELWEKNLRKPEDYVLVAVNEDSRVIGFATSGKRPTNLENNSTDLTSLYLLQEYQGQGIGKLLMQELFRYYNEQNYDSVYVEVLKDNSTKTFYEAFGAKHVEDIEIKIAGKLLLESIYKWDLKSVDNIKFKGVY</sequence>
<proteinExistence type="predicted"/>
<dbReference type="AlphaFoldDB" id="A0A264W4Y7"/>
<feature type="domain" description="N-acetyltransferase" evidence="3">
    <location>
        <begin position="1"/>
        <end position="158"/>
    </location>
</feature>
<organism evidence="4 5">
    <name type="scientific">Tetzosporium hominis</name>
    <dbReference type="NCBI Taxonomy" id="2020506"/>
    <lineage>
        <taxon>Bacteria</taxon>
        <taxon>Bacillati</taxon>
        <taxon>Bacillota</taxon>
        <taxon>Bacilli</taxon>
        <taxon>Bacillales</taxon>
        <taxon>Caryophanaceae</taxon>
        <taxon>Tetzosporium</taxon>
    </lineage>
</organism>
<evidence type="ECO:0000256" key="1">
    <source>
        <dbReference type="ARBA" id="ARBA00022679"/>
    </source>
</evidence>
<gene>
    <name evidence="4" type="ORF">CF394_05035</name>
</gene>
<name>A0A264W4Y7_9BACL</name>
<dbReference type="CDD" id="cd04301">
    <property type="entry name" value="NAT_SF"/>
    <property type="match status" value="1"/>
</dbReference>
<reference evidence="4 5" key="1">
    <citation type="submission" date="2017-07" db="EMBL/GenBank/DDBJ databases">
        <title>Tetzosporium hominis gen.nov. sp.nov.</title>
        <authorList>
            <person name="Tetz G."/>
            <person name="Tetz V."/>
        </authorList>
    </citation>
    <scope>NUCLEOTIDE SEQUENCE [LARGE SCALE GENOMIC DNA]</scope>
    <source>
        <strain evidence="4 5">VT-49</strain>
    </source>
</reference>
<dbReference type="PANTHER" id="PTHR43072">
    <property type="entry name" value="N-ACETYLTRANSFERASE"/>
    <property type="match status" value="1"/>
</dbReference>
<dbReference type="PROSITE" id="PS51186">
    <property type="entry name" value="GNAT"/>
    <property type="match status" value="1"/>
</dbReference>
<dbReference type="RefSeq" id="WP_094942151.1">
    <property type="nucleotide sequence ID" value="NZ_NOKQ01000189.1"/>
</dbReference>
<dbReference type="Gene3D" id="3.40.630.30">
    <property type="match status" value="1"/>
</dbReference>
<accession>A0A264W4Y7</accession>
<evidence type="ECO:0000313" key="4">
    <source>
        <dbReference type="EMBL" id="OZS78653.1"/>
    </source>
</evidence>
<dbReference type="SUPFAM" id="SSF55729">
    <property type="entry name" value="Acyl-CoA N-acyltransferases (Nat)"/>
    <property type="match status" value="1"/>
</dbReference>
<evidence type="ECO:0000259" key="3">
    <source>
        <dbReference type="PROSITE" id="PS51186"/>
    </source>
</evidence>
<evidence type="ECO:0000313" key="5">
    <source>
        <dbReference type="Proteomes" id="UP000217065"/>
    </source>
</evidence>
<keyword evidence="2" id="KW-0012">Acyltransferase</keyword>
<dbReference type="PANTHER" id="PTHR43072:SF23">
    <property type="entry name" value="UPF0039 PROTEIN C11D3.02C"/>
    <property type="match status" value="1"/>
</dbReference>
<protein>
    <submittedName>
        <fullName evidence="4">GNAT family N-acetyltransferase</fullName>
    </submittedName>
</protein>
<dbReference type="EMBL" id="NOKQ01000189">
    <property type="protein sequence ID" value="OZS78653.1"/>
    <property type="molecule type" value="Genomic_DNA"/>
</dbReference>
<dbReference type="GO" id="GO:0016747">
    <property type="term" value="F:acyltransferase activity, transferring groups other than amino-acyl groups"/>
    <property type="evidence" value="ECO:0007669"/>
    <property type="project" value="InterPro"/>
</dbReference>
<dbReference type="InterPro" id="IPR000182">
    <property type="entry name" value="GNAT_dom"/>
</dbReference>
<dbReference type="InterPro" id="IPR016181">
    <property type="entry name" value="Acyl_CoA_acyltransferase"/>
</dbReference>
<dbReference type="Proteomes" id="UP000217065">
    <property type="component" value="Unassembled WGS sequence"/>
</dbReference>
<dbReference type="Pfam" id="PF00583">
    <property type="entry name" value="Acetyltransf_1"/>
    <property type="match status" value="1"/>
</dbReference>
<comment type="caution">
    <text evidence="4">The sequence shown here is derived from an EMBL/GenBank/DDBJ whole genome shotgun (WGS) entry which is preliminary data.</text>
</comment>
<dbReference type="OrthoDB" id="5292888at2"/>
<evidence type="ECO:0000256" key="2">
    <source>
        <dbReference type="ARBA" id="ARBA00023315"/>
    </source>
</evidence>